<comment type="caution">
    <text evidence="2">The sequence shown here is derived from an EMBL/GenBank/DDBJ whole genome shotgun (WGS) entry which is preliminary data.</text>
</comment>
<accession>A0A017SXC9</accession>
<name>A0A017SXC9_9BACT</name>
<reference evidence="2 3" key="1">
    <citation type="submission" date="2013-05" db="EMBL/GenBank/DDBJ databases">
        <title>Genome assembly of Chondromyces apiculatus DSM 436.</title>
        <authorList>
            <person name="Sharma G."/>
            <person name="Khatri I."/>
            <person name="Kaur C."/>
            <person name="Mayilraj S."/>
            <person name="Subramanian S."/>
        </authorList>
    </citation>
    <scope>NUCLEOTIDE SEQUENCE [LARGE SCALE GENOMIC DNA]</scope>
    <source>
        <strain evidence="2 3">DSM 436</strain>
    </source>
</reference>
<organism evidence="2 3">
    <name type="scientific">Chondromyces apiculatus DSM 436</name>
    <dbReference type="NCBI Taxonomy" id="1192034"/>
    <lineage>
        <taxon>Bacteria</taxon>
        <taxon>Pseudomonadati</taxon>
        <taxon>Myxococcota</taxon>
        <taxon>Polyangia</taxon>
        <taxon>Polyangiales</taxon>
        <taxon>Polyangiaceae</taxon>
        <taxon>Chondromyces</taxon>
    </lineage>
</organism>
<proteinExistence type="predicted"/>
<evidence type="ECO:0000313" key="3">
    <source>
        <dbReference type="Proteomes" id="UP000019678"/>
    </source>
</evidence>
<evidence type="ECO:0000256" key="1">
    <source>
        <dbReference type="SAM" id="MobiDB-lite"/>
    </source>
</evidence>
<protein>
    <submittedName>
        <fullName evidence="2">Uncharacterized protein</fullName>
    </submittedName>
</protein>
<gene>
    <name evidence="2" type="ORF">CAP_8358</name>
</gene>
<sequence length="58" mass="6043">MPAAPLSRAPLPCPTASRLTRATGAIPAGPFGLRGPLLRAGRNPERRGQAKPQNPCTQ</sequence>
<dbReference type="Proteomes" id="UP000019678">
    <property type="component" value="Unassembled WGS sequence"/>
</dbReference>
<feature type="region of interest" description="Disordered" evidence="1">
    <location>
        <begin position="22"/>
        <end position="58"/>
    </location>
</feature>
<dbReference type="EMBL" id="ASRX01000082">
    <property type="protein sequence ID" value="EYF01427.1"/>
    <property type="molecule type" value="Genomic_DNA"/>
</dbReference>
<dbReference type="AlphaFoldDB" id="A0A017SXC9"/>
<dbReference type="STRING" id="1192034.CAP_8358"/>
<evidence type="ECO:0000313" key="2">
    <source>
        <dbReference type="EMBL" id="EYF01427.1"/>
    </source>
</evidence>
<keyword evidence="3" id="KW-1185">Reference proteome</keyword>